<evidence type="ECO:0000256" key="1">
    <source>
        <dbReference type="SAM" id="SignalP"/>
    </source>
</evidence>
<reference evidence="2 3" key="1">
    <citation type="submission" date="2019-03" db="EMBL/GenBank/DDBJ databases">
        <title>Genomic Encyclopedia of Type Strains, Phase IV (KMG-IV): sequencing the most valuable type-strain genomes for metagenomic binning, comparative biology and taxonomic classification.</title>
        <authorList>
            <person name="Goeker M."/>
        </authorList>
    </citation>
    <scope>NUCLEOTIDE SEQUENCE [LARGE SCALE GENOMIC DNA]</scope>
    <source>
        <strain evidence="2 3">DSM 10053</strain>
    </source>
</reference>
<dbReference type="Proteomes" id="UP000295496">
    <property type="component" value="Unassembled WGS sequence"/>
</dbReference>
<sequence length="130" mass="14604">MLTKILSLIMLLCCAFAIAQQNDPFDKNQRGQSTESANNLPKIQTTQCNEKQANIMPNSPFNQLKIVGILLFKDKKQILLQNKEGEIDSAKEHDLVGMESYSLQCITKTDVEFLTWRADCSAGNIINVKL</sequence>
<keyword evidence="3" id="KW-1185">Reference proteome</keyword>
<accession>A0A4R1KZT0</accession>
<dbReference type="InterPro" id="IPR007446">
    <property type="entry name" value="PilP"/>
</dbReference>
<dbReference type="AlphaFoldDB" id="A0A4R1KZT0"/>
<evidence type="ECO:0000313" key="3">
    <source>
        <dbReference type="Proteomes" id="UP000295496"/>
    </source>
</evidence>
<gene>
    <name evidence="2" type="ORF">EV692_1457</name>
</gene>
<feature type="chain" id="PRO_5030099146" description="Pilus assembly protein PilP" evidence="1">
    <location>
        <begin position="20"/>
        <end position="130"/>
    </location>
</feature>
<dbReference type="Pfam" id="PF04351">
    <property type="entry name" value="PilP"/>
    <property type="match status" value="1"/>
</dbReference>
<proteinExistence type="predicted"/>
<keyword evidence="1" id="KW-0732">Signal</keyword>
<protein>
    <recommendedName>
        <fullName evidence="4">Pilus assembly protein PilP</fullName>
    </recommendedName>
</protein>
<dbReference type="RefSeq" id="WP_132302009.1">
    <property type="nucleotide sequence ID" value="NZ_CP170642.1"/>
</dbReference>
<evidence type="ECO:0000313" key="2">
    <source>
        <dbReference type="EMBL" id="TCK69539.1"/>
    </source>
</evidence>
<organism evidence="2 3">
    <name type="scientific">Lonepinella koalarum</name>
    <dbReference type="NCBI Taxonomy" id="53417"/>
    <lineage>
        <taxon>Bacteria</taxon>
        <taxon>Pseudomonadati</taxon>
        <taxon>Pseudomonadota</taxon>
        <taxon>Gammaproteobacteria</taxon>
        <taxon>Pasteurellales</taxon>
        <taxon>Pasteurellaceae</taxon>
        <taxon>Lonepinella</taxon>
    </lineage>
</organism>
<comment type="caution">
    <text evidence="2">The sequence shown here is derived from an EMBL/GenBank/DDBJ whole genome shotgun (WGS) entry which is preliminary data.</text>
</comment>
<feature type="signal peptide" evidence="1">
    <location>
        <begin position="1"/>
        <end position="19"/>
    </location>
</feature>
<dbReference type="EMBL" id="SMGJ01000004">
    <property type="protein sequence ID" value="TCK69539.1"/>
    <property type="molecule type" value="Genomic_DNA"/>
</dbReference>
<evidence type="ECO:0008006" key="4">
    <source>
        <dbReference type="Google" id="ProtNLM"/>
    </source>
</evidence>
<name>A0A4R1KZT0_9PAST</name>